<gene>
    <name evidence="4" type="ORF">L3X37_07260</name>
</gene>
<dbReference type="InterPro" id="IPR001478">
    <property type="entry name" value="PDZ"/>
</dbReference>
<dbReference type="PANTHER" id="PTHR43343">
    <property type="entry name" value="PEPTIDASE S12"/>
    <property type="match status" value="1"/>
</dbReference>
<dbReference type="Pfam" id="PF13365">
    <property type="entry name" value="Trypsin_2"/>
    <property type="match status" value="1"/>
</dbReference>
<evidence type="ECO:0000256" key="1">
    <source>
        <dbReference type="ARBA" id="ARBA00022670"/>
    </source>
</evidence>
<dbReference type="EMBL" id="JAKKDU010000007">
    <property type="protein sequence ID" value="MCF7568159.1"/>
    <property type="molecule type" value="Genomic_DNA"/>
</dbReference>
<dbReference type="SUPFAM" id="SSF50494">
    <property type="entry name" value="Trypsin-like serine proteases"/>
    <property type="match status" value="1"/>
</dbReference>
<dbReference type="GO" id="GO:0006508">
    <property type="term" value="P:proteolysis"/>
    <property type="evidence" value="ECO:0007669"/>
    <property type="project" value="UniProtKB-KW"/>
</dbReference>
<dbReference type="InterPro" id="IPR051201">
    <property type="entry name" value="Chloro_Bact_Ser_Proteases"/>
</dbReference>
<keyword evidence="2" id="KW-0378">Hydrolase</keyword>
<dbReference type="InterPro" id="IPR009003">
    <property type="entry name" value="Peptidase_S1_PA"/>
</dbReference>
<dbReference type="InterPro" id="IPR036034">
    <property type="entry name" value="PDZ_sf"/>
</dbReference>
<dbReference type="GO" id="GO:0004252">
    <property type="term" value="F:serine-type endopeptidase activity"/>
    <property type="evidence" value="ECO:0007669"/>
    <property type="project" value="InterPro"/>
</dbReference>
<dbReference type="CDD" id="cd06779">
    <property type="entry name" value="cpPDZ_Deg_HtrA-like"/>
    <property type="match status" value="1"/>
</dbReference>
<dbReference type="PROSITE" id="PS50106">
    <property type="entry name" value="PDZ"/>
    <property type="match status" value="1"/>
</dbReference>
<evidence type="ECO:0000259" key="3">
    <source>
        <dbReference type="PROSITE" id="PS50106"/>
    </source>
</evidence>
<dbReference type="SUPFAM" id="SSF50156">
    <property type="entry name" value="PDZ domain-like"/>
    <property type="match status" value="1"/>
</dbReference>
<protein>
    <submittedName>
        <fullName evidence="4">Trypsin-like peptidase domain-containing protein</fullName>
    </submittedName>
</protein>
<proteinExistence type="predicted"/>
<evidence type="ECO:0000256" key="2">
    <source>
        <dbReference type="ARBA" id="ARBA00022801"/>
    </source>
</evidence>
<dbReference type="Gene3D" id="2.30.42.10">
    <property type="match status" value="1"/>
</dbReference>
<dbReference type="AlphaFoldDB" id="A0AAE3EQ60"/>
<name>A0AAE3EQ60_9FLAO</name>
<dbReference type="PRINTS" id="PR00834">
    <property type="entry name" value="PROTEASES2C"/>
</dbReference>
<evidence type="ECO:0000313" key="5">
    <source>
        <dbReference type="Proteomes" id="UP001199795"/>
    </source>
</evidence>
<comment type="caution">
    <text evidence="4">The sequence shown here is derived from an EMBL/GenBank/DDBJ whole genome shotgun (WGS) entry which is preliminary data.</text>
</comment>
<dbReference type="SMART" id="SM00228">
    <property type="entry name" value="PDZ"/>
    <property type="match status" value="1"/>
</dbReference>
<dbReference type="Gene3D" id="2.40.10.120">
    <property type="match status" value="1"/>
</dbReference>
<dbReference type="Pfam" id="PF13180">
    <property type="entry name" value="PDZ_2"/>
    <property type="match status" value="1"/>
</dbReference>
<dbReference type="Proteomes" id="UP001199795">
    <property type="component" value="Unassembled WGS sequence"/>
</dbReference>
<feature type="domain" description="PDZ" evidence="3">
    <location>
        <begin position="266"/>
        <end position="357"/>
    </location>
</feature>
<accession>A0AAE3EQ60</accession>
<organism evidence="4 5">
    <name type="scientific">Wocania arenilitoris</name>
    <dbReference type="NCBI Taxonomy" id="2044858"/>
    <lineage>
        <taxon>Bacteria</taxon>
        <taxon>Pseudomonadati</taxon>
        <taxon>Bacteroidota</taxon>
        <taxon>Flavobacteriia</taxon>
        <taxon>Flavobacteriales</taxon>
        <taxon>Flavobacteriaceae</taxon>
        <taxon>Wocania</taxon>
    </lineage>
</organism>
<keyword evidence="5" id="KW-1185">Reference proteome</keyword>
<reference evidence="4" key="1">
    <citation type="submission" date="2022-01" db="EMBL/GenBank/DDBJ databases">
        <title>Draft genome sequence of Sabulilitoribacter arenilitoris KCTC 52401.</title>
        <authorList>
            <person name="Oh J.-S."/>
        </authorList>
    </citation>
    <scope>NUCLEOTIDE SEQUENCE</scope>
    <source>
        <strain evidence="4">HMF6543</strain>
    </source>
</reference>
<sequence length="467" mass="50996">MKKILSLVLVSALGGVMTLGAYKLFLEDEQKVLVTQNETPTFLPTSNISSLYNVEEKANFVAAAENTVNAVVHVKNVAVSSGQMSIQDLFFGTTPSPQYRMGSGSGVIVDPSGYIITNNHVIKNSQELSVTLNNNKIYEAEIIGTDPETDIAILKIDADEDLPFVTFGDSDQAKIGEWVLAVGNPFNLTSTVTAGIISAKSRDLTGGQSFIQTDAAVNPGNSGGALVNTNGDLVGINTAISSQTGSYVGYSFAVPSNIARKIYNDILEYGDIQNGVLGVSILNKNSEEAAELGVNEIEGVYVSEVTEKSGAEKAGIKKGDIIKQLDHIEISKFEDLKGYLKTKRPNDVVNVKVLRDDELLTIPVSISNTDIFSVEFMKMEFRDLSNLIKEKYDIPYGVFVSKTKNKWLYSNLGITEGYIITDINDKQINSIQDISELKEKYGDDYLDDLKSLAYINKRGEKKEVIFK</sequence>
<dbReference type="InterPro" id="IPR001940">
    <property type="entry name" value="Peptidase_S1C"/>
</dbReference>
<dbReference type="RefSeq" id="WP_237239507.1">
    <property type="nucleotide sequence ID" value="NZ_JAKKDU010000007.1"/>
</dbReference>
<dbReference type="PANTHER" id="PTHR43343:SF3">
    <property type="entry name" value="PROTEASE DO-LIKE 8, CHLOROPLASTIC"/>
    <property type="match status" value="1"/>
</dbReference>
<evidence type="ECO:0000313" key="4">
    <source>
        <dbReference type="EMBL" id="MCF7568159.1"/>
    </source>
</evidence>
<keyword evidence="1" id="KW-0645">Protease</keyword>